<organism evidence="2 3">
    <name type="scientific">Methanospirillum lacunae</name>
    <dbReference type="NCBI Taxonomy" id="668570"/>
    <lineage>
        <taxon>Archaea</taxon>
        <taxon>Methanobacteriati</taxon>
        <taxon>Methanobacteriota</taxon>
        <taxon>Stenosarchaea group</taxon>
        <taxon>Methanomicrobia</taxon>
        <taxon>Methanomicrobiales</taxon>
        <taxon>Methanospirillaceae</taxon>
        <taxon>Methanospirillum</taxon>
    </lineage>
</organism>
<dbReference type="OrthoDB" id="117814at2157"/>
<name>A0A2V2N6U4_9EURY</name>
<comment type="caution">
    <text evidence="2">The sequence shown here is derived from an EMBL/GenBank/DDBJ whole genome shotgun (WGS) entry which is preliminary data.</text>
</comment>
<evidence type="ECO:0008006" key="4">
    <source>
        <dbReference type="Google" id="ProtNLM"/>
    </source>
</evidence>
<protein>
    <recommendedName>
        <fullName evidence="4">DNA primase</fullName>
    </recommendedName>
</protein>
<accession>A0A2V2N6U4</accession>
<evidence type="ECO:0000313" key="2">
    <source>
        <dbReference type="EMBL" id="PWR74340.1"/>
    </source>
</evidence>
<dbReference type="AlphaFoldDB" id="A0A2V2N6U4"/>
<evidence type="ECO:0000313" key="3">
    <source>
        <dbReference type="Proteomes" id="UP000245657"/>
    </source>
</evidence>
<evidence type="ECO:0000256" key="1">
    <source>
        <dbReference type="SAM" id="MobiDB-lite"/>
    </source>
</evidence>
<proteinExistence type="predicted"/>
<keyword evidence="3" id="KW-1185">Reference proteome</keyword>
<feature type="region of interest" description="Disordered" evidence="1">
    <location>
        <begin position="381"/>
        <end position="402"/>
    </location>
</feature>
<gene>
    <name evidence="2" type="ORF">DK846_04110</name>
</gene>
<dbReference type="GeneID" id="97549722"/>
<sequence length="963" mass="107197">MPEEIQVKEIITSLHLLSQHDGIFEIRIIRDDGICSGYFSDREKAATEILKYDADSKVSGIYVTLNDVDPALLVRRANRIKFRLGKKDASTGDSDIIRRRWLPIDIDPRRPSGVSSSESEHADAICRADTIAEFLSGLGWPDPIIADSGNGAHLLYRIDLPQNDESKAIVKSVLELLDRRFSDSRCMVDTANFNASRIWKVYGTLSRKGDNLLERPHRRSKILKSIVDPQSSDSLVSEDKLRLLLSSEHPDLCTGPDKEHVLKSDSRIDLGSWLSGHGFSYTEKPYQGGKVFVFDSCPFSSAHTDGAYAIQFENGAIFAGCHHTSCGGGKQRWPELRARFDPPKLDFEARLAKLRSERIRAKMEAEGRLPLSEEEMAQAKALYEASGSSDSSGHGDDGPDEVNESILSRCTGILESADPLSFMLETFASVHEGDQTVAECLIHSFASRSVINSKGLHVSITGESGKGKSHAIETMKSLVPKKFRLEGRLSDKALFYMEDLSAGSVIALDDVSLSDQMQEVLKGVTTSFQKPFPYRTVSKDRKAETYVIPERCVWWIAKVEGPGDDQVFNRMLTCWIDDSEDQDKRVLDRTLSGAEDLPDATSPESEEVLVCRQIWESLSPVWVVIPYARKIRFQSAENRRNPDMLLDLVRTNAALNQRQRETKTIGSVTCVIADRTDFNEAARLFAMLNGETGAQANKLTKRESNLIGILSSMNQYEVTIGDLQHASGLTNSSVGKLLHGYHSYGKTYSGLLDKCPAVSFLDRTVTSGDEGCSTMRRTRVYLWDAALYKAWEKGGSVWLCDDEYQESDDSDGNDPDDMNESSYPAHVNPDVCDTSMSMADVQSRNFVRISGHGDRQRCSVCGKCPTQYKERVAENSKAIQRMLCRSCYKRTVSREVASIITLPGVIDTKNLVKRDVPSGRCQVCNLQPAVWSDPDSRVHVCDQCYKKTISENFDTDSLSPGPP</sequence>
<reference evidence="2 3" key="1">
    <citation type="submission" date="2018-05" db="EMBL/GenBank/DDBJ databases">
        <title>Draft genome of Methanospirillum lacunae Ki8-1.</title>
        <authorList>
            <person name="Dueholm M.S."/>
            <person name="Nielsen P.H."/>
            <person name="Bakmann L.F."/>
            <person name="Otzen D.E."/>
        </authorList>
    </citation>
    <scope>NUCLEOTIDE SEQUENCE [LARGE SCALE GENOMIC DNA]</scope>
    <source>
        <strain evidence="2 3">Ki8-1</strain>
    </source>
</reference>
<dbReference type="EMBL" id="QGMY01000002">
    <property type="protein sequence ID" value="PWR74340.1"/>
    <property type="molecule type" value="Genomic_DNA"/>
</dbReference>
<dbReference type="Proteomes" id="UP000245657">
    <property type="component" value="Unassembled WGS sequence"/>
</dbReference>
<dbReference type="RefSeq" id="WP_109967619.1">
    <property type="nucleotide sequence ID" value="NZ_CP176093.1"/>
</dbReference>
<feature type="region of interest" description="Disordered" evidence="1">
    <location>
        <begin position="805"/>
        <end position="825"/>
    </location>
</feature>
<feature type="compositionally biased region" description="Acidic residues" evidence="1">
    <location>
        <begin position="805"/>
        <end position="819"/>
    </location>
</feature>